<keyword evidence="2" id="KW-1185">Reference proteome</keyword>
<dbReference type="SUPFAM" id="SSF56059">
    <property type="entry name" value="Glutathione synthetase ATP-binding domain-like"/>
    <property type="match status" value="1"/>
</dbReference>
<dbReference type="AlphaFoldDB" id="A0A6M0QAZ1"/>
<evidence type="ECO:0000313" key="2">
    <source>
        <dbReference type="Proteomes" id="UP000481043"/>
    </source>
</evidence>
<dbReference type="RefSeq" id="WP_163181121.1">
    <property type="nucleotide sequence ID" value="NZ_JAAIWM010000007.1"/>
</dbReference>
<evidence type="ECO:0000313" key="1">
    <source>
        <dbReference type="EMBL" id="NEY73516.1"/>
    </source>
</evidence>
<dbReference type="Proteomes" id="UP000481043">
    <property type="component" value="Unassembled WGS sequence"/>
</dbReference>
<name>A0A6M0QAZ1_9BACI</name>
<accession>A0A6M0QAZ1</accession>
<dbReference type="InterPro" id="IPR026838">
    <property type="entry name" value="YheC/D"/>
</dbReference>
<comment type="caution">
    <text evidence="1">The sequence shown here is derived from an EMBL/GenBank/DDBJ whole genome shotgun (WGS) entry which is preliminary data.</text>
</comment>
<sequence>MKFKILDTKSKKDRIILSEEFVRKYNLSSDSVTLQIGQWSRTFPIVISSKLSPTNIKLPKREIPFTLPSSLRYEVKVEKDVIHLGPLIGLLVKRKDNFTSKSFNKYTKRLRNYKDINGIVFVCSEAGIDTDNQTITGYYYVQKNKKKSKWEKGTFPYPDSMFKRVKINTSLLKEIQYSMGNTIFNSRVFNKQKLWEVCSEDSQAKTLVPDTMRYKSYKDIVKMLDQHEQVYIKPTQGMQGQGIRRVKRIDGAFILTNNRSDTVVLKNKKELKRYCKTHLTDTNGYLLQQGISTAYKRKHADFRFYFQKNREKEWICQGVVGRVSKKNSIVTNYKHLSGLYSGKKAIKLLFGVTNQEAEQIIQQTTQQCIYVGDLIDQKIGHYGDVVFDIILDKNKRALILEINNRIYGTKSLRRLKKHKMLRKIRTTPIEYAKSLAGF</sequence>
<evidence type="ECO:0008006" key="3">
    <source>
        <dbReference type="Google" id="ProtNLM"/>
    </source>
</evidence>
<gene>
    <name evidence="1" type="ORF">G4D63_17410</name>
</gene>
<protein>
    <recommendedName>
        <fullName evidence="3">YheC/YheD family protein</fullName>
    </recommendedName>
</protein>
<reference evidence="1 2" key="1">
    <citation type="submission" date="2020-02" db="EMBL/GenBank/DDBJ databases">
        <title>Bacillus aquiflavi sp. nov., isolated from yellow water of strong flavor Chinese baijiu in Yibin region of China.</title>
        <authorList>
            <person name="Xie J."/>
        </authorList>
    </citation>
    <scope>NUCLEOTIDE SEQUENCE [LARGE SCALE GENOMIC DNA]</scope>
    <source>
        <strain evidence="1 2">SA4</strain>
    </source>
</reference>
<organism evidence="1 2">
    <name type="scientific">Bacillus mesophilus</name>
    <dbReference type="NCBI Taxonomy" id="1808955"/>
    <lineage>
        <taxon>Bacteria</taxon>
        <taxon>Bacillati</taxon>
        <taxon>Bacillota</taxon>
        <taxon>Bacilli</taxon>
        <taxon>Bacillales</taxon>
        <taxon>Bacillaceae</taxon>
        <taxon>Bacillus</taxon>
    </lineage>
</organism>
<dbReference type="Pfam" id="PF14398">
    <property type="entry name" value="ATPgrasp_YheCD"/>
    <property type="match status" value="1"/>
</dbReference>
<proteinExistence type="predicted"/>
<dbReference type="EMBL" id="JAAIWM010000007">
    <property type="protein sequence ID" value="NEY73516.1"/>
    <property type="molecule type" value="Genomic_DNA"/>
</dbReference>